<reference evidence="1 2" key="2">
    <citation type="journal article" date="2022" name="Mol. Ecol. Resour.">
        <title>The genomes of chicory, endive, great burdock and yacon provide insights into Asteraceae paleo-polyploidization history and plant inulin production.</title>
        <authorList>
            <person name="Fan W."/>
            <person name="Wang S."/>
            <person name="Wang H."/>
            <person name="Wang A."/>
            <person name="Jiang F."/>
            <person name="Liu H."/>
            <person name="Zhao H."/>
            <person name="Xu D."/>
            <person name="Zhang Y."/>
        </authorList>
    </citation>
    <scope>NUCLEOTIDE SEQUENCE [LARGE SCALE GENOMIC DNA]</scope>
    <source>
        <strain evidence="2">cv. Niubang</strain>
    </source>
</reference>
<reference evidence="2" key="1">
    <citation type="journal article" date="2022" name="Mol. Ecol. Resour.">
        <title>The genomes of chicory, endive, great burdock and yacon provide insights into Asteraceae palaeo-polyploidization history and plant inulin production.</title>
        <authorList>
            <person name="Fan W."/>
            <person name="Wang S."/>
            <person name="Wang H."/>
            <person name="Wang A."/>
            <person name="Jiang F."/>
            <person name="Liu H."/>
            <person name="Zhao H."/>
            <person name="Xu D."/>
            <person name="Zhang Y."/>
        </authorList>
    </citation>
    <scope>NUCLEOTIDE SEQUENCE [LARGE SCALE GENOMIC DNA]</scope>
    <source>
        <strain evidence="2">cv. Niubang</strain>
    </source>
</reference>
<keyword evidence="2" id="KW-1185">Reference proteome</keyword>
<name>A0ACB8ZWU0_ARCLA</name>
<protein>
    <submittedName>
        <fullName evidence="1">Uncharacterized protein</fullName>
    </submittedName>
</protein>
<evidence type="ECO:0000313" key="1">
    <source>
        <dbReference type="EMBL" id="KAI3702317.1"/>
    </source>
</evidence>
<comment type="caution">
    <text evidence="1">The sequence shown here is derived from an EMBL/GenBank/DDBJ whole genome shotgun (WGS) entry which is preliminary data.</text>
</comment>
<proteinExistence type="predicted"/>
<organism evidence="1 2">
    <name type="scientific">Arctium lappa</name>
    <name type="common">Greater burdock</name>
    <name type="synonym">Lappa major</name>
    <dbReference type="NCBI Taxonomy" id="4217"/>
    <lineage>
        <taxon>Eukaryota</taxon>
        <taxon>Viridiplantae</taxon>
        <taxon>Streptophyta</taxon>
        <taxon>Embryophyta</taxon>
        <taxon>Tracheophyta</taxon>
        <taxon>Spermatophyta</taxon>
        <taxon>Magnoliopsida</taxon>
        <taxon>eudicotyledons</taxon>
        <taxon>Gunneridae</taxon>
        <taxon>Pentapetalae</taxon>
        <taxon>asterids</taxon>
        <taxon>campanulids</taxon>
        <taxon>Asterales</taxon>
        <taxon>Asteraceae</taxon>
        <taxon>Carduoideae</taxon>
        <taxon>Cardueae</taxon>
        <taxon>Arctiinae</taxon>
        <taxon>Arctium</taxon>
    </lineage>
</organism>
<sequence length="205" mass="23876">MINQPSLLLLLQQIKFQIPILNQSRLMEQVFDSEESSSSGCESGWTLYLQHDDYSIPHDLKPSVADHAQHHQQEEEEEEDDDDMSMVSDASSGPPHFQQHQEHEDDEYSNNNDGHVFCHPPLMIPRKRRKILEQTSFHSHRVHLQDHLPDHDTASSPFFTTKDLKVCNKEDDNSFGYSQGHSTTYFEPYQQPRVCEMGEVQMQQR</sequence>
<dbReference type="EMBL" id="CM042055">
    <property type="protein sequence ID" value="KAI3702317.1"/>
    <property type="molecule type" value="Genomic_DNA"/>
</dbReference>
<evidence type="ECO:0000313" key="2">
    <source>
        <dbReference type="Proteomes" id="UP001055879"/>
    </source>
</evidence>
<accession>A0ACB8ZWU0</accession>
<dbReference type="Proteomes" id="UP001055879">
    <property type="component" value="Linkage Group LG09"/>
</dbReference>
<gene>
    <name evidence="1" type="ORF">L6452_28051</name>
</gene>